<reference evidence="1" key="1">
    <citation type="submission" date="2022-07" db="EMBL/GenBank/DDBJ databases">
        <title>Phylogenomic reconstructions and comparative analyses of Kickxellomycotina fungi.</title>
        <authorList>
            <person name="Reynolds N.K."/>
            <person name="Stajich J.E."/>
            <person name="Barry K."/>
            <person name="Grigoriev I.V."/>
            <person name="Crous P."/>
            <person name="Smith M.E."/>
        </authorList>
    </citation>
    <scope>NUCLEOTIDE SEQUENCE</scope>
    <source>
        <strain evidence="1">NRRL 5244</strain>
    </source>
</reference>
<dbReference type="EC" id="3.4.11.19" evidence="1"/>
<accession>A0ACC1JCQ9</accession>
<keyword evidence="1" id="KW-0031">Aminopeptidase</keyword>
<protein>
    <submittedName>
        <fullName evidence="1">Glycosylphosphatidylinositol anchor biosynthesis</fullName>
        <ecNumber evidence="1">3.4.11.19</ecNumber>
    </submittedName>
</protein>
<dbReference type="Proteomes" id="UP001150603">
    <property type="component" value="Unassembled WGS sequence"/>
</dbReference>
<keyword evidence="1" id="KW-0645">Protease</keyword>
<dbReference type="EMBL" id="JANBPW010001001">
    <property type="protein sequence ID" value="KAJ1946756.1"/>
    <property type="molecule type" value="Genomic_DNA"/>
</dbReference>
<organism evidence="1 2">
    <name type="scientific">Linderina macrospora</name>
    <dbReference type="NCBI Taxonomy" id="4868"/>
    <lineage>
        <taxon>Eukaryota</taxon>
        <taxon>Fungi</taxon>
        <taxon>Fungi incertae sedis</taxon>
        <taxon>Zoopagomycota</taxon>
        <taxon>Kickxellomycotina</taxon>
        <taxon>Kickxellomycetes</taxon>
        <taxon>Kickxellales</taxon>
        <taxon>Kickxellaceae</taxon>
        <taxon>Linderina</taxon>
    </lineage>
</organism>
<proteinExistence type="predicted"/>
<evidence type="ECO:0000313" key="1">
    <source>
        <dbReference type="EMBL" id="KAJ1946756.1"/>
    </source>
</evidence>
<keyword evidence="2" id="KW-1185">Reference proteome</keyword>
<comment type="caution">
    <text evidence="1">The sequence shown here is derived from an EMBL/GenBank/DDBJ whole genome shotgun (WGS) entry which is preliminary data.</text>
</comment>
<sequence>MKIVPTRIGVPFLSRKRDNQQDAATREAIRKTASSTSDPAATTDSEAPTVVPKSSSLFVSLPRDMFRKPAPSQLVQESTTNSSQTATPVIVQTRRPWRKLLYIKQDYADDYVDDTFLIELQKNTNVRMYDYSTVVLQTTVVTQHLSSIMVFLAVFINLSNDSLTGEVLICGSTILTMVGFGFWDLLNYSLRTPEQRLKRWNLIKGAVFFTLLLFGLSPILRTLTEDTSNDTIWAMTTMLFFCNLAFHDYSAGNLTNIRFPGSVSLNAAVLASVLLASRLDKNMSVFAFLSFALEWFALFPIMRRYLKRISTKASTIITLVLALLAWVLFLYISHAVAMIHVLGTLFITFGCPLWLIWIQRYKNEIHGPWDEARPIVHRYFH</sequence>
<evidence type="ECO:0000313" key="2">
    <source>
        <dbReference type="Proteomes" id="UP001150603"/>
    </source>
</evidence>
<keyword evidence="1" id="KW-0378">Hydrolase</keyword>
<name>A0ACC1JCQ9_9FUNG</name>
<gene>
    <name evidence="1" type="primary">GPI2</name>
    <name evidence="1" type="ORF">FBU59_001962</name>
</gene>